<evidence type="ECO:0000313" key="7">
    <source>
        <dbReference type="EMBL" id="ENN76140.1"/>
    </source>
</evidence>
<dbReference type="InterPro" id="IPR011992">
    <property type="entry name" value="EF-hand-dom_pair"/>
</dbReference>
<feature type="coiled-coil region" evidence="5">
    <location>
        <begin position="1003"/>
        <end position="1034"/>
    </location>
</feature>
<dbReference type="OMA" id="IRSHIML"/>
<evidence type="ECO:0000256" key="1">
    <source>
        <dbReference type="ARBA" id="ARBA00004300"/>
    </source>
</evidence>
<dbReference type="GO" id="GO:0034454">
    <property type="term" value="P:microtubule anchoring at centrosome"/>
    <property type="evidence" value="ECO:0007669"/>
    <property type="project" value="TreeGrafter"/>
</dbReference>
<keyword evidence="2" id="KW-0963">Cytoplasm</keyword>
<proteinExistence type="predicted"/>
<feature type="compositionally biased region" description="Basic and acidic residues" evidence="6">
    <location>
        <begin position="935"/>
        <end position="947"/>
    </location>
</feature>
<evidence type="ECO:0000256" key="4">
    <source>
        <dbReference type="ARBA" id="ARBA00023212"/>
    </source>
</evidence>
<evidence type="ECO:0000256" key="3">
    <source>
        <dbReference type="ARBA" id="ARBA00022553"/>
    </source>
</evidence>
<reference evidence="7" key="1">
    <citation type="journal article" date="2013" name="Genome Biol.">
        <title>Draft genome of the mountain pine beetle, Dendroctonus ponderosae Hopkins, a major forest pest.</title>
        <authorList>
            <person name="Keeling C.I."/>
            <person name="Yuen M.M."/>
            <person name="Liao N.Y."/>
            <person name="Docking T.R."/>
            <person name="Chan S.K."/>
            <person name="Taylor G.A."/>
            <person name="Palmquist D.L."/>
            <person name="Jackman S.D."/>
            <person name="Nguyen A."/>
            <person name="Li M."/>
            <person name="Henderson H."/>
            <person name="Janes J.K."/>
            <person name="Zhao Y."/>
            <person name="Pandoh P."/>
            <person name="Moore R."/>
            <person name="Sperling F.A."/>
            <person name="Huber D.P."/>
            <person name="Birol I."/>
            <person name="Jones S.J."/>
            <person name="Bohlmann J."/>
        </authorList>
    </citation>
    <scope>NUCLEOTIDE SEQUENCE</scope>
</reference>
<evidence type="ECO:0000256" key="5">
    <source>
        <dbReference type="SAM" id="Coils"/>
    </source>
</evidence>
<comment type="subcellular location">
    <subcellularLocation>
        <location evidence="1">Cytoplasm</location>
        <location evidence="1">Cytoskeleton</location>
        <location evidence="1">Microtubule organizing center</location>
        <location evidence="1">Centrosome</location>
    </subcellularLocation>
</comment>
<feature type="coiled-coil region" evidence="5">
    <location>
        <begin position="794"/>
        <end position="876"/>
    </location>
</feature>
<keyword evidence="5" id="KW-0175">Coiled coil</keyword>
<dbReference type="HOGENOM" id="CLU_004320_0_0_1"/>
<organism evidence="7">
    <name type="scientific">Dendroctonus ponderosae</name>
    <name type="common">Mountain pine beetle</name>
    <dbReference type="NCBI Taxonomy" id="77166"/>
    <lineage>
        <taxon>Eukaryota</taxon>
        <taxon>Metazoa</taxon>
        <taxon>Ecdysozoa</taxon>
        <taxon>Arthropoda</taxon>
        <taxon>Hexapoda</taxon>
        <taxon>Insecta</taxon>
        <taxon>Pterygota</taxon>
        <taxon>Neoptera</taxon>
        <taxon>Endopterygota</taxon>
        <taxon>Coleoptera</taxon>
        <taxon>Polyphaga</taxon>
        <taxon>Cucujiformia</taxon>
        <taxon>Curculionidae</taxon>
        <taxon>Scolytinae</taxon>
        <taxon>Dendroctonus</taxon>
    </lineage>
</organism>
<protein>
    <submittedName>
        <fullName evidence="7">Uncharacterized protein</fullName>
    </submittedName>
</protein>
<dbReference type="Gene3D" id="1.10.238.10">
    <property type="entry name" value="EF-hand"/>
    <property type="match status" value="1"/>
</dbReference>
<sequence length="1072" mass="121774">MDLVSRLDPYEQQLLKEFNSHDIDNVGSLDRDGLVQLCLTLQLDDQSSELVHSLLGDQQRRATFAEFKEALLNLLARMQNQKSPTKTPSSPGVEADQECPKYVYGSKKYGRRTRPIYQEEGDGRPVQRSNSQSEVLSKKRKTNFKLKRCTSLPASHAAPQAGRQIECTEETLRQAWSKLGVGADGFLNQTELLLVCDAIGKLPLAVRPQGVPKKPLIGCGCAGLHKLADEVIKQLALNCDRKISFREVLEVARRDETWTVQADNALFPDSQTFQYVTLGPDGDGFVSADSLIEMWEAIGLHSPKELLVELGFDTRTIRINDLAERLEKQTRTISEAREYAQNPHLVLLQANLALYQSEIRCLRSILDQLRAEREKLKLDVADANNRATLLAQEVDDNHLRMEQTALNQVKLLEQRHADMLRELTAQTGKDKEQLHSLNQALELRIDTLELEAGKLKGDLQIAQQYSMEVEREAQTLNSRIGDLNKDKQQLLERVGVLEADKLQLSELKRQESEMLLAQLTTLQMKTSQLKDRNDEMEAEIETLMTMKGKANCTPTRSFNTLDQSMEEEEEEDEVPSRPAPAAATVCVMGDGSGQLGYSDSIGPAVATVGPKTRPQILCTNQKLTPTVAWWCRAPVGKVDAPFASSESGFDTEPESLSTSTCDPDEVHRLQAKVAFLEQVLAQHNVPVPVFQSGNSGISLSERVRELEQVIEDTKRAISRPVAQQGCQTDVDEVEATVRRLEQENRDLVAKCTELDDCVELLRTEFEKCEDYWQSKVNEERQLFDAEQRVSGDKLNDLLDKMREYEEQYAQQDLLDSRLAPIAETEHLEKQFTDLEQEFEEYKASHEEELFRKEEEISILNGRLSELQLQQTDAEERRVLAKMSTFTSYVIENTSRAPADMQPAAEPSWSTNATSQTPCRPKRMRKHDKTLYQKSGADKEGASKKSPEPTEQNVVLPLCVFNNLIGRGDHLQESVRHLQRCMKQQHYHNEQTLQRFWQQFMGERAELQAKLKYCQEKLDQQMRLCSEHLDKLQRNDLFVKDLYVENAYLFANVERLEKQCRMLAQASNCSSSV</sequence>
<name>N6U3J6_DENPD</name>
<keyword evidence="4" id="KW-0206">Cytoskeleton</keyword>
<dbReference type="PANTHER" id="PTHR18905:SF13">
    <property type="entry name" value="NON-CENTROSOMAL MICROTUBULE ARRAY"/>
    <property type="match status" value="1"/>
</dbReference>
<feature type="compositionally biased region" description="Polar residues" evidence="6">
    <location>
        <begin position="907"/>
        <end position="917"/>
    </location>
</feature>
<dbReference type="EMBL" id="KB740986">
    <property type="protein sequence ID" value="ENN76140.1"/>
    <property type="molecule type" value="Genomic_DNA"/>
</dbReference>
<gene>
    <name evidence="7" type="ORF">YQE_07313</name>
</gene>
<feature type="region of interest" description="Disordered" evidence="6">
    <location>
        <begin position="896"/>
        <end position="948"/>
    </location>
</feature>
<feature type="coiled-coil region" evidence="5">
    <location>
        <begin position="723"/>
        <end position="750"/>
    </location>
</feature>
<evidence type="ECO:0000256" key="2">
    <source>
        <dbReference type="ARBA" id="ARBA00022490"/>
    </source>
</evidence>
<feature type="non-terminal residue" evidence="7">
    <location>
        <position position="1"/>
    </location>
</feature>
<evidence type="ECO:0000256" key="6">
    <source>
        <dbReference type="SAM" id="MobiDB-lite"/>
    </source>
</evidence>
<feature type="coiled-coil region" evidence="5">
    <location>
        <begin position="319"/>
        <end position="393"/>
    </location>
</feature>
<accession>N6U3J6</accession>
<feature type="region of interest" description="Disordered" evidence="6">
    <location>
        <begin position="113"/>
        <end position="137"/>
    </location>
</feature>
<dbReference type="SUPFAM" id="SSF47473">
    <property type="entry name" value="EF-hand"/>
    <property type="match status" value="1"/>
</dbReference>
<dbReference type="PANTHER" id="PTHR18905">
    <property type="entry name" value="NINEIN"/>
    <property type="match status" value="1"/>
</dbReference>
<dbReference type="OrthoDB" id="5799458at2759"/>
<dbReference type="GO" id="GO:0005813">
    <property type="term" value="C:centrosome"/>
    <property type="evidence" value="ECO:0007669"/>
    <property type="project" value="UniProtKB-SubCell"/>
</dbReference>
<feature type="coiled-coil region" evidence="5">
    <location>
        <begin position="431"/>
        <end position="546"/>
    </location>
</feature>
<dbReference type="AlphaFoldDB" id="N6U3J6"/>
<keyword evidence="3" id="KW-0597">Phosphoprotein</keyword>